<name>A0ABU9NMS2_9FLAO</name>
<dbReference type="RefSeq" id="WP_342690747.1">
    <property type="nucleotide sequence ID" value="NZ_JBCGDP010000003.1"/>
</dbReference>
<dbReference type="EMBL" id="JBCGDP010000003">
    <property type="protein sequence ID" value="MEM0575661.1"/>
    <property type="molecule type" value="Genomic_DNA"/>
</dbReference>
<dbReference type="Proteomes" id="UP001468798">
    <property type="component" value="Unassembled WGS sequence"/>
</dbReference>
<accession>A0ABU9NMS2</accession>
<evidence type="ECO:0008006" key="3">
    <source>
        <dbReference type="Google" id="ProtNLM"/>
    </source>
</evidence>
<gene>
    <name evidence="1" type="ORF">WFZ86_04055</name>
</gene>
<comment type="caution">
    <text evidence="1">The sequence shown here is derived from an EMBL/GenBank/DDBJ whole genome shotgun (WGS) entry which is preliminary data.</text>
</comment>
<protein>
    <recommendedName>
        <fullName evidence="3">Lipoprotein</fullName>
    </recommendedName>
</protein>
<evidence type="ECO:0000313" key="1">
    <source>
        <dbReference type="EMBL" id="MEM0575661.1"/>
    </source>
</evidence>
<evidence type="ECO:0000313" key="2">
    <source>
        <dbReference type="Proteomes" id="UP001468798"/>
    </source>
</evidence>
<sequence length="209" mass="24810">MSKLKYLIIISILFFSCQNNERESLINEFNAQREKNGLSSFDKNLKLDSTLYVKTDENYWNLINYIATYKKLRLDKNDTISNFGKIDFYSNSNKKLFKIVYYNKNKDGVKLVSEQDRFYRKLNDTIEIYLNHNYNYHKNQTIYSIDSLPTKLFIEKNQKKLNAMFDYAKRNNLELCGTSANEILSKGFPKRNTIINYSKFIAVKTELNK</sequence>
<keyword evidence="2" id="KW-1185">Reference proteome</keyword>
<dbReference type="PROSITE" id="PS51257">
    <property type="entry name" value="PROKAR_LIPOPROTEIN"/>
    <property type="match status" value="1"/>
</dbReference>
<proteinExistence type="predicted"/>
<organism evidence="1 2">
    <name type="scientific">Flavobacterium polysaccharolyticum</name>
    <dbReference type="NCBI Taxonomy" id="3133148"/>
    <lineage>
        <taxon>Bacteria</taxon>
        <taxon>Pseudomonadati</taxon>
        <taxon>Bacteroidota</taxon>
        <taxon>Flavobacteriia</taxon>
        <taxon>Flavobacteriales</taxon>
        <taxon>Flavobacteriaceae</taxon>
        <taxon>Flavobacterium</taxon>
    </lineage>
</organism>
<reference evidence="1 2" key="1">
    <citation type="submission" date="2024-03" db="EMBL/GenBank/DDBJ databases">
        <title>Two novel species of the genus Flavobacterium exhibiting potentially degradation of complex polysaccharides.</title>
        <authorList>
            <person name="Lian X."/>
        </authorList>
    </citation>
    <scope>NUCLEOTIDE SEQUENCE [LARGE SCALE GENOMIC DNA]</scope>
    <source>
        <strain evidence="1 2">N6</strain>
    </source>
</reference>